<dbReference type="GO" id="GO:0004815">
    <property type="term" value="F:aspartate-tRNA ligase activity"/>
    <property type="evidence" value="ECO:0007669"/>
    <property type="project" value="UniProtKB-UniRule"/>
</dbReference>
<dbReference type="InterPro" id="IPR045864">
    <property type="entry name" value="aa-tRNA-synth_II/BPL/LPL"/>
</dbReference>
<comment type="function">
    <text evidence="9">Aspartyl-tRNA synthetase with relaxed tRNA specificity since it is able to aspartylate not only its cognate tRNA(Asp) but also tRNA(Asn). Reaction proceeds in two steps: L-aspartate is first activated by ATP to form Asp-AMP and then transferred to the acceptor end of tRNA(Asp/Asn).</text>
</comment>
<keyword evidence="8 9" id="KW-0030">Aminoacyl-tRNA synthetase</keyword>
<dbReference type="Gene3D" id="2.40.50.140">
    <property type="entry name" value="Nucleic acid-binding proteins"/>
    <property type="match status" value="1"/>
</dbReference>
<evidence type="ECO:0000256" key="2">
    <source>
        <dbReference type="ARBA" id="ARBA00005312"/>
    </source>
</evidence>
<feature type="binding site" evidence="9">
    <location>
        <position position="373"/>
    </location>
    <ligand>
        <name>L-aspartate</name>
        <dbReference type="ChEBI" id="CHEBI:29991"/>
    </ligand>
</feature>
<evidence type="ECO:0000256" key="6">
    <source>
        <dbReference type="ARBA" id="ARBA00022840"/>
    </source>
</evidence>
<evidence type="ECO:0000256" key="5">
    <source>
        <dbReference type="ARBA" id="ARBA00022741"/>
    </source>
</evidence>
<evidence type="ECO:0000256" key="1">
    <source>
        <dbReference type="ARBA" id="ARBA00004496"/>
    </source>
</evidence>
<keyword evidence="4 9" id="KW-0436">Ligase</keyword>
<dbReference type="GO" id="GO:0006422">
    <property type="term" value="P:aspartyl-tRNA aminoacylation"/>
    <property type="evidence" value="ECO:0007669"/>
    <property type="project" value="UniProtKB-UniRule"/>
</dbReference>
<sequence>MISTSTTVPATRRVLAAELPGLIGAQVTLQGWLHRRRGLKSVVFLVLRDRSGLAQAVFTGPGAMAAAARHPEETVLQVTGTVTGNPQAPGGAELTSPSVTALSGPAEPPPFDLYRPTVAASLPTVLDHAPVALRHPVLRAPHVISAASVAGFRAALDGLGFTEIHTPKIVASATESGAGVFAVDWFGDRAYLAQSPQFFKQAMVGVFERVYEVGPVFRAEPHDTARHLAQYTSLDAELGFVADHRDVMAVLRDVLAGMTDAVRRRAGDACALLGAEVPDVPERIPEIHFTRAQDLLAAHTGDDPRGEPDLAPAHERWLSEWALREHGSEFLFVTGYPMAKRPFYTHPDPASPAHSNSFDLLFRGLELVTGGQRLHRHEDYLAALAGRGEPPAPYTGYLATFRHGMPPHGGFAIGLERWTSRLIGAANIRTATLFPRDLHRLTP</sequence>
<evidence type="ECO:0000256" key="10">
    <source>
        <dbReference type="SAM" id="MobiDB-lite"/>
    </source>
</evidence>
<feature type="binding site" evidence="9">
    <location>
        <begin position="218"/>
        <end position="220"/>
    </location>
    <ligand>
        <name>ATP</name>
        <dbReference type="ChEBI" id="CHEBI:30616"/>
    </ligand>
</feature>
<keyword evidence="6 9" id="KW-0067">ATP-binding</keyword>
<dbReference type="HAMAP" id="MF_02075">
    <property type="entry name" value="Asp_tRNA_synth_type2"/>
    <property type="match status" value="1"/>
</dbReference>
<feature type="binding site" evidence="9">
    <location>
        <position position="369"/>
    </location>
    <ligand>
        <name>L-aspartate</name>
        <dbReference type="ChEBI" id="CHEBI:29991"/>
    </ligand>
</feature>
<organism evidence="12 13">
    <name type="scientific">Sphaerisporangium rubeum</name>
    <dbReference type="NCBI Taxonomy" id="321317"/>
    <lineage>
        <taxon>Bacteria</taxon>
        <taxon>Bacillati</taxon>
        <taxon>Actinomycetota</taxon>
        <taxon>Actinomycetes</taxon>
        <taxon>Streptosporangiales</taxon>
        <taxon>Streptosporangiaceae</taxon>
        <taxon>Sphaerisporangium</taxon>
    </lineage>
</organism>
<dbReference type="SUPFAM" id="SSF50249">
    <property type="entry name" value="Nucleic acid-binding proteins"/>
    <property type="match status" value="1"/>
</dbReference>
<dbReference type="Gene3D" id="3.30.930.10">
    <property type="entry name" value="Bira Bifunctional Protein, Domain 2"/>
    <property type="match status" value="1"/>
</dbReference>
<dbReference type="GO" id="GO:0005829">
    <property type="term" value="C:cytosol"/>
    <property type="evidence" value="ECO:0007669"/>
    <property type="project" value="TreeGrafter"/>
</dbReference>
<comment type="catalytic activity">
    <reaction evidence="9">
        <text>tRNA(Asx) + L-aspartate + ATP = L-aspartyl-tRNA(Asx) + AMP + diphosphate</text>
        <dbReference type="Rhea" id="RHEA:18349"/>
        <dbReference type="Rhea" id="RHEA-COMP:9710"/>
        <dbReference type="Rhea" id="RHEA-COMP:9711"/>
        <dbReference type="ChEBI" id="CHEBI:29991"/>
        <dbReference type="ChEBI" id="CHEBI:30616"/>
        <dbReference type="ChEBI" id="CHEBI:33019"/>
        <dbReference type="ChEBI" id="CHEBI:78442"/>
        <dbReference type="ChEBI" id="CHEBI:78516"/>
        <dbReference type="ChEBI" id="CHEBI:456215"/>
        <dbReference type="EC" id="6.1.1.23"/>
    </reaction>
</comment>
<dbReference type="EMBL" id="JACHIU010000001">
    <property type="protein sequence ID" value="MBB6473364.1"/>
    <property type="molecule type" value="Genomic_DNA"/>
</dbReference>
<comment type="subunit">
    <text evidence="9">Homodimer.</text>
</comment>
<evidence type="ECO:0000256" key="7">
    <source>
        <dbReference type="ARBA" id="ARBA00022917"/>
    </source>
</evidence>
<dbReference type="GO" id="GO:0005524">
    <property type="term" value="F:ATP binding"/>
    <property type="evidence" value="ECO:0007669"/>
    <property type="project" value="UniProtKB-UniRule"/>
</dbReference>
<dbReference type="PANTHER" id="PTHR43450">
    <property type="entry name" value="ASPARTYL-TRNA SYNTHETASE"/>
    <property type="match status" value="1"/>
</dbReference>
<dbReference type="PANTHER" id="PTHR43450:SF1">
    <property type="entry name" value="ASPARTATE--TRNA LIGASE, CYTOPLASMIC"/>
    <property type="match status" value="1"/>
</dbReference>
<keyword evidence="7 9" id="KW-0648">Protein biosynthesis</keyword>
<dbReference type="InterPro" id="IPR006195">
    <property type="entry name" value="aa-tRNA-synth_II"/>
</dbReference>
<dbReference type="InterPro" id="IPR004523">
    <property type="entry name" value="Asp-tRNA_synthase_2"/>
</dbReference>
<feature type="binding site" evidence="9">
    <location>
        <begin position="414"/>
        <end position="417"/>
    </location>
    <ligand>
        <name>ATP</name>
        <dbReference type="ChEBI" id="CHEBI:30616"/>
    </ligand>
</feature>
<evidence type="ECO:0000256" key="3">
    <source>
        <dbReference type="ARBA" id="ARBA00022490"/>
    </source>
</evidence>
<dbReference type="InterPro" id="IPR012340">
    <property type="entry name" value="NA-bd_OB-fold"/>
</dbReference>
<feature type="binding site" evidence="9">
    <location>
        <begin position="226"/>
        <end position="228"/>
    </location>
    <ligand>
        <name>ATP</name>
        <dbReference type="ChEBI" id="CHEBI:30616"/>
    </ligand>
</feature>
<dbReference type="InterPro" id="IPR004365">
    <property type="entry name" value="NA-bd_OB_tRNA"/>
</dbReference>
<dbReference type="InterPro" id="IPR002312">
    <property type="entry name" value="Asp/Asn-tRNA-synth_IIb"/>
</dbReference>
<dbReference type="NCBIfam" id="NF003483">
    <property type="entry name" value="PRK05159.1"/>
    <property type="match status" value="1"/>
</dbReference>
<comment type="caution">
    <text evidence="12">The sequence shown here is derived from an EMBL/GenBank/DDBJ whole genome shotgun (WGS) entry which is preliminary data.</text>
</comment>
<dbReference type="Pfam" id="PF01336">
    <property type="entry name" value="tRNA_anti-codon"/>
    <property type="match status" value="1"/>
</dbReference>
<dbReference type="Pfam" id="PF00152">
    <property type="entry name" value="tRNA-synt_2"/>
    <property type="match status" value="1"/>
</dbReference>
<protein>
    <recommendedName>
        <fullName evidence="9">Aspartate--tRNA(Asp/Asn) ligase</fullName>
        <ecNumber evidence="9">6.1.1.23</ecNumber>
    </recommendedName>
    <alternativeName>
        <fullName evidence="9">Aspartyl-tRNA synthetase</fullName>
        <shortName evidence="9">AspRS</shortName>
    </alternativeName>
    <alternativeName>
        <fullName evidence="9">Non-discriminating aspartyl-tRNA synthetase</fullName>
        <shortName evidence="9">ND-AspRS</shortName>
    </alternativeName>
</protein>
<gene>
    <name evidence="9" type="primary">aspS</name>
    <name evidence="12" type="ORF">BJ992_002795</name>
</gene>
<dbReference type="Proteomes" id="UP000555564">
    <property type="component" value="Unassembled WGS sequence"/>
</dbReference>
<feature type="binding site" evidence="9">
    <location>
        <position position="175"/>
    </location>
    <ligand>
        <name>L-aspartate</name>
        <dbReference type="ChEBI" id="CHEBI:29991"/>
    </ligand>
</feature>
<feature type="site" description="Important for tRNA non-discrimination" evidence="9">
    <location>
        <position position="89"/>
    </location>
</feature>
<keyword evidence="13" id="KW-1185">Reference proteome</keyword>
<comment type="similarity">
    <text evidence="2 9">Belongs to the class-II aminoacyl-tRNA synthetase family. Type 2 subfamily.</text>
</comment>
<evidence type="ECO:0000313" key="12">
    <source>
        <dbReference type="EMBL" id="MBB6473364.1"/>
    </source>
</evidence>
<proteinExistence type="inferred from homology"/>
<feature type="binding site" evidence="9">
    <location>
        <position position="218"/>
    </location>
    <ligand>
        <name>L-aspartate</name>
        <dbReference type="ChEBI" id="CHEBI:29991"/>
    </ligand>
</feature>
<dbReference type="PRINTS" id="PR01042">
    <property type="entry name" value="TRNASYNTHASP"/>
</dbReference>
<dbReference type="InterPro" id="IPR004364">
    <property type="entry name" value="Aa-tRNA-synt_II"/>
</dbReference>
<keyword evidence="5 9" id="KW-0547">Nucleotide-binding</keyword>
<feature type="binding site" evidence="9">
    <location>
        <position position="366"/>
    </location>
    <ligand>
        <name>ATP</name>
        <dbReference type="ChEBI" id="CHEBI:30616"/>
    </ligand>
</feature>
<dbReference type="PROSITE" id="PS50862">
    <property type="entry name" value="AA_TRNA_LIGASE_II"/>
    <property type="match status" value="1"/>
</dbReference>
<dbReference type="AlphaFoldDB" id="A0A7X0IEZ6"/>
<keyword evidence="3 9" id="KW-0963">Cytoplasm</keyword>
<feature type="region of interest" description="Aspartate" evidence="9">
    <location>
        <begin position="197"/>
        <end position="200"/>
    </location>
</feature>
<evidence type="ECO:0000313" key="13">
    <source>
        <dbReference type="Proteomes" id="UP000555564"/>
    </source>
</evidence>
<dbReference type="GO" id="GO:0003723">
    <property type="term" value="F:RNA binding"/>
    <property type="evidence" value="ECO:0007669"/>
    <property type="project" value="TreeGrafter"/>
</dbReference>
<dbReference type="SUPFAM" id="SSF55681">
    <property type="entry name" value="Class II aaRS and biotin synthetases"/>
    <property type="match status" value="1"/>
</dbReference>
<dbReference type="RefSeq" id="WP_184981055.1">
    <property type="nucleotide sequence ID" value="NZ_BAAALO010000054.1"/>
</dbReference>
<reference evidence="12 13" key="1">
    <citation type="submission" date="2020-08" db="EMBL/GenBank/DDBJ databases">
        <title>Sequencing the genomes of 1000 actinobacteria strains.</title>
        <authorList>
            <person name="Klenk H.-P."/>
        </authorList>
    </citation>
    <scope>NUCLEOTIDE SEQUENCE [LARGE SCALE GENOMIC DNA]</scope>
    <source>
        <strain evidence="12 13">DSM 44936</strain>
    </source>
</reference>
<dbReference type="GO" id="GO:0017101">
    <property type="term" value="C:aminoacyl-tRNA synthetase multienzyme complex"/>
    <property type="evidence" value="ECO:0007669"/>
    <property type="project" value="TreeGrafter"/>
</dbReference>
<evidence type="ECO:0000259" key="11">
    <source>
        <dbReference type="PROSITE" id="PS50862"/>
    </source>
</evidence>
<comment type="subcellular location">
    <subcellularLocation>
        <location evidence="1 9">Cytoplasm</location>
    </subcellularLocation>
</comment>
<feature type="domain" description="Aminoacyl-transfer RNA synthetases class-II family profile" evidence="11">
    <location>
        <begin position="152"/>
        <end position="443"/>
    </location>
</feature>
<name>A0A7X0IEZ6_9ACTN</name>
<dbReference type="EC" id="6.1.1.23" evidence="9"/>
<feature type="region of interest" description="Disordered" evidence="10">
    <location>
        <begin position="81"/>
        <end position="101"/>
    </location>
</feature>
<accession>A0A7X0IEZ6</accession>
<evidence type="ECO:0000256" key="4">
    <source>
        <dbReference type="ARBA" id="ARBA00022598"/>
    </source>
</evidence>
<evidence type="ECO:0000256" key="9">
    <source>
        <dbReference type="HAMAP-Rule" id="MF_02075"/>
    </source>
</evidence>
<dbReference type="GO" id="GO:0050560">
    <property type="term" value="F:aspartate-tRNA(Asn) ligase activity"/>
    <property type="evidence" value="ECO:0007669"/>
    <property type="project" value="UniProtKB-EC"/>
</dbReference>
<evidence type="ECO:0000256" key="8">
    <source>
        <dbReference type="ARBA" id="ARBA00023146"/>
    </source>
</evidence>